<feature type="region of interest" description="Disordered" evidence="1">
    <location>
        <begin position="60"/>
        <end position="83"/>
    </location>
</feature>
<organism evidence="2 3">
    <name type="scientific">Stylosanthes scabra</name>
    <dbReference type="NCBI Taxonomy" id="79078"/>
    <lineage>
        <taxon>Eukaryota</taxon>
        <taxon>Viridiplantae</taxon>
        <taxon>Streptophyta</taxon>
        <taxon>Embryophyta</taxon>
        <taxon>Tracheophyta</taxon>
        <taxon>Spermatophyta</taxon>
        <taxon>Magnoliopsida</taxon>
        <taxon>eudicotyledons</taxon>
        <taxon>Gunneridae</taxon>
        <taxon>Pentapetalae</taxon>
        <taxon>rosids</taxon>
        <taxon>fabids</taxon>
        <taxon>Fabales</taxon>
        <taxon>Fabaceae</taxon>
        <taxon>Papilionoideae</taxon>
        <taxon>50 kb inversion clade</taxon>
        <taxon>dalbergioids sensu lato</taxon>
        <taxon>Dalbergieae</taxon>
        <taxon>Pterocarpus clade</taxon>
        <taxon>Stylosanthes</taxon>
    </lineage>
</organism>
<accession>A0ABU6XB91</accession>
<proteinExistence type="predicted"/>
<dbReference type="Proteomes" id="UP001341840">
    <property type="component" value="Unassembled WGS sequence"/>
</dbReference>
<comment type="caution">
    <text evidence="2">The sequence shown here is derived from an EMBL/GenBank/DDBJ whole genome shotgun (WGS) entry which is preliminary data.</text>
</comment>
<gene>
    <name evidence="2" type="ORF">PIB30_029004</name>
</gene>
<protein>
    <submittedName>
        <fullName evidence="2">Uncharacterized protein</fullName>
    </submittedName>
</protein>
<reference evidence="2 3" key="1">
    <citation type="journal article" date="2023" name="Plants (Basel)">
        <title>Bridging the Gap: Combining Genomics and Transcriptomics Approaches to Understand Stylosanthes scabra, an Orphan Legume from the Brazilian Caatinga.</title>
        <authorList>
            <person name="Ferreira-Neto J.R.C."/>
            <person name="da Silva M.D."/>
            <person name="Binneck E."/>
            <person name="de Melo N.F."/>
            <person name="da Silva R.H."/>
            <person name="de Melo A.L.T.M."/>
            <person name="Pandolfi V."/>
            <person name="Bustamante F.O."/>
            <person name="Brasileiro-Vidal A.C."/>
            <person name="Benko-Iseppon A.M."/>
        </authorList>
    </citation>
    <scope>NUCLEOTIDE SEQUENCE [LARGE SCALE GENOMIC DNA]</scope>
    <source>
        <tissue evidence="2">Leaves</tissue>
    </source>
</reference>
<name>A0ABU6XB91_9FABA</name>
<keyword evidence="3" id="KW-1185">Reference proteome</keyword>
<evidence type="ECO:0000313" key="3">
    <source>
        <dbReference type="Proteomes" id="UP001341840"/>
    </source>
</evidence>
<sequence length="148" mass="16132">MPSHVFGQLTHFRPSIVDMKPFLHYPRLDGPRFSFSILLGPISLWSNSFNHKHICLWTTKNGGPAPASLPQTEPSDNGSTSVVVPSAMLDAKVMSISPPARKRQRPQSLKNSPILVMPDNTVQVTESSVTAVQQSEETTSPSNSVPLS</sequence>
<evidence type="ECO:0000256" key="1">
    <source>
        <dbReference type="SAM" id="MobiDB-lite"/>
    </source>
</evidence>
<feature type="compositionally biased region" description="Polar residues" evidence="1">
    <location>
        <begin position="69"/>
        <end position="83"/>
    </location>
</feature>
<feature type="region of interest" description="Disordered" evidence="1">
    <location>
        <begin position="95"/>
        <end position="148"/>
    </location>
</feature>
<feature type="compositionally biased region" description="Polar residues" evidence="1">
    <location>
        <begin position="120"/>
        <end position="148"/>
    </location>
</feature>
<evidence type="ECO:0000313" key="2">
    <source>
        <dbReference type="EMBL" id="MED6194484.1"/>
    </source>
</evidence>
<dbReference type="EMBL" id="JASCZI010211565">
    <property type="protein sequence ID" value="MED6194484.1"/>
    <property type="molecule type" value="Genomic_DNA"/>
</dbReference>